<dbReference type="SUPFAM" id="SSF81296">
    <property type="entry name" value="E set domains"/>
    <property type="match status" value="2"/>
</dbReference>
<feature type="transmembrane region" description="Helical" evidence="9">
    <location>
        <begin position="348"/>
        <end position="366"/>
    </location>
</feature>
<dbReference type="PANTHER" id="PTHR34820">
    <property type="entry name" value="INNER MEMBRANE PROTEIN YEBZ"/>
    <property type="match status" value="1"/>
</dbReference>
<dbReference type="InterPro" id="IPR008457">
    <property type="entry name" value="Cu-R_CopD_dom"/>
</dbReference>
<keyword evidence="3 9" id="KW-0812">Transmembrane</keyword>
<feature type="domain" description="CopC" evidence="10">
    <location>
        <begin position="132"/>
        <end position="207"/>
    </location>
</feature>
<dbReference type="InterPro" id="IPR014755">
    <property type="entry name" value="Cu-Rt/internalin_Ig-like"/>
</dbReference>
<dbReference type="GO" id="GO:0046688">
    <property type="term" value="P:response to copper ion"/>
    <property type="evidence" value="ECO:0007669"/>
    <property type="project" value="InterPro"/>
</dbReference>
<reference evidence="12 13" key="1">
    <citation type="submission" date="2017-02" db="EMBL/GenBank/DDBJ databases">
        <title>The complete genomic sequence of a novel cold adapted crude oil-degrading bacterium Planococcus qaidamina Y42.</title>
        <authorList>
            <person name="Yang R."/>
        </authorList>
    </citation>
    <scope>NUCLEOTIDE SEQUENCE [LARGE SCALE GENOMIC DNA]</scope>
    <source>
        <strain evidence="12 13">Y42</strain>
    </source>
</reference>
<dbReference type="InterPro" id="IPR007348">
    <property type="entry name" value="CopC_dom"/>
</dbReference>
<dbReference type="PANTHER" id="PTHR34820:SF4">
    <property type="entry name" value="INNER MEMBRANE PROTEIN YEBZ"/>
    <property type="match status" value="1"/>
</dbReference>
<dbReference type="InterPro" id="IPR014756">
    <property type="entry name" value="Ig_E-set"/>
</dbReference>
<keyword evidence="6 9" id="KW-1133">Transmembrane helix</keyword>
<evidence type="ECO:0000256" key="7">
    <source>
        <dbReference type="ARBA" id="ARBA00023008"/>
    </source>
</evidence>
<evidence type="ECO:0000313" key="12">
    <source>
        <dbReference type="EMBL" id="AQQ53241.1"/>
    </source>
</evidence>
<keyword evidence="7" id="KW-0186">Copper</keyword>
<evidence type="ECO:0000259" key="10">
    <source>
        <dbReference type="Pfam" id="PF04234"/>
    </source>
</evidence>
<dbReference type="GO" id="GO:0005886">
    <property type="term" value="C:plasma membrane"/>
    <property type="evidence" value="ECO:0007669"/>
    <property type="project" value="UniProtKB-SubCell"/>
</dbReference>
<dbReference type="AlphaFoldDB" id="A0A1Q2KYG4"/>
<feature type="transmembrane region" description="Helical" evidence="9">
    <location>
        <begin position="418"/>
        <end position="439"/>
    </location>
</feature>
<organism evidence="12 13">
    <name type="scientific">Planococcus lenghuensis</name>
    <dbReference type="NCBI Taxonomy" id="2213202"/>
    <lineage>
        <taxon>Bacteria</taxon>
        <taxon>Bacillati</taxon>
        <taxon>Bacillota</taxon>
        <taxon>Bacilli</taxon>
        <taxon>Bacillales</taxon>
        <taxon>Caryophanaceae</taxon>
        <taxon>Planococcus</taxon>
    </lineage>
</organism>
<keyword evidence="2" id="KW-1003">Cell membrane</keyword>
<feature type="transmembrane region" description="Helical" evidence="9">
    <location>
        <begin position="372"/>
        <end position="398"/>
    </location>
</feature>
<name>A0A1Q2KYG4_9BACL</name>
<keyword evidence="8 9" id="KW-0472">Membrane</keyword>
<dbReference type="GO" id="GO:0042597">
    <property type="term" value="C:periplasmic space"/>
    <property type="evidence" value="ECO:0007669"/>
    <property type="project" value="InterPro"/>
</dbReference>
<dbReference type="Proteomes" id="UP000188184">
    <property type="component" value="Chromosome"/>
</dbReference>
<sequence>MAIISMYVLLPAMVGLAHSDLVKTYPIVNEELTGSPETLEFWFRDPVVAYPGSIRLVNSEGKIIDLKDTKTDPENRGHVISEIPSELTPGAYTATANVIALDGFVIEEVIQFRVVEAASQPTASAESQEVKLLRYSPADGETTEGSPGQLEFWFNQPVTLTAVGVFGHHQEAISTAEPVIDSADPNHITVELTEEALPGTYQVTWYARPANPEGFAPETLDVFYFAVDHFTPIEEGGNTTAKSEEWFSSAGISQGGYWLWFTGLSALFGFLFFKSFIFPSYTSRRWRTVSTILFGLTAVGISAVLLILHQEVGSLPISQFISLKFVWIPLLQLVLLLAGLLFTRAGTVFAGVALLLTPLVTGHAAYPQYGGYWSIAASSFHLLAASVWIGGLIALITVPQKKEVKELLVETLPRYSTWALISLGVLVLTGFYMTIAYVPSFSVESFLESEWGKAVTIKMIFTLLIAVLGFFQRRTIKRLVIQSVNVVVSRAKAEVVYGFVVLLAAGLLVVSTPKAAEQGIYPTAMQQQGLDIELNISPLELGLNVLTVTFNGHNVKDAEVIVSMPPDYEVSYNAFHTGENEFKLTGNILHAAGTVDLTVTATIVDGDEVTFPFRIVVPGKVRYNE</sequence>
<proteinExistence type="predicted"/>
<feature type="transmembrane region" description="Helical" evidence="9">
    <location>
        <begin position="451"/>
        <end position="471"/>
    </location>
</feature>
<dbReference type="GO" id="GO:0006825">
    <property type="term" value="P:copper ion transport"/>
    <property type="evidence" value="ECO:0007669"/>
    <property type="project" value="InterPro"/>
</dbReference>
<dbReference type="InterPro" id="IPR032694">
    <property type="entry name" value="CopC/D"/>
</dbReference>
<feature type="transmembrane region" description="Helical" evidence="9">
    <location>
        <begin position="257"/>
        <end position="277"/>
    </location>
</feature>
<keyword evidence="5" id="KW-0732">Signal</keyword>
<evidence type="ECO:0008006" key="14">
    <source>
        <dbReference type="Google" id="ProtNLM"/>
    </source>
</evidence>
<dbReference type="GO" id="GO:0005507">
    <property type="term" value="F:copper ion binding"/>
    <property type="evidence" value="ECO:0007669"/>
    <property type="project" value="InterPro"/>
</dbReference>
<feature type="transmembrane region" description="Helical" evidence="9">
    <location>
        <begin position="491"/>
        <end position="510"/>
    </location>
</feature>
<gene>
    <name evidence="12" type="ORF">B0X71_09225</name>
</gene>
<dbReference type="Gene3D" id="2.60.40.1220">
    <property type="match status" value="2"/>
</dbReference>
<feature type="domain" description="CopC" evidence="10">
    <location>
        <begin position="18"/>
        <end position="114"/>
    </location>
</feature>
<dbReference type="Pfam" id="PF04234">
    <property type="entry name" value="CopC"/>
    <property type="match status" value="2"/>
</dbReference>
<protein>
    <recommendedName>
        <fullName evidence="14">Copper resistance protein CopC</fullName>
    </recommendedName>
</protein>
<evidence type="ECO:0000259" key="11">
    <source>
        <dbReference type="Pfam" id="PF05425"/>
    </source>
</evidence>
<feature type="transmembrane region" description="Helical" evidence="9">
    <location>
        <begin position="289"/>
        <end position="308"/>
    </location>
</feature>
<evidence type="ECO:0000256" key="3">
    <source>
        <dbReference type="ARBA" id="ARBA00022692"/>
    </source>
</evidence>
<feature type="domain" description="Copper resistance protein D" evidence="11">
    <location>
        <begin position="410"/>
        <end position="508"/>
    </location>
</feature>
<comment type="subcellular location">
    <subcellularLocation>
        <location evidence="1">Cell membrane</location>
        <topology evidence="1">Multi-pass membrane protein</topology>
    </subcellularLocation>
</comment>
<keyword evidence="4" id="KW-0479">Metal-binding</keyword>
<feature type="transmembrane region" description="Helical" evidence="9">
    <location>
        <begin position="320"/>
        <end position="341"/>
    </location>
</feature>
<evidence type="ECO:0000256" key="1">
    <source>
        <dbReference type="ARBA" id="ARBA00004651"/>
    </source>
</evidence>
<evidence type="ECO:0000313" key="13">
    <source>
        <dbReference type="Proteomes" id="UP000188184"/>
    </source>
</evidence>
<dbReference type="KEGG" id="pmar:B0X71_09225"/>
<evidence type="ECO:0000256" key="5">
    <source>
        <dbReference type="ARBA" id="ARBA00022729"/>
    </source>
</evidence>
<keyword evidence="13" id="KW-1185">Reference proteome</keyword>
<evidence type="ECO:0000256" key="6">
    <source>
        <dbReference type="ARBA" id="ARBA00022989"/>
    </source>
</evidence>
<dbReference type="EMBL" id="CP019640">
    <property type="protein sequence ID" value="AQQ53241.1"/>
    <property type="molecule type" value="Genomic_DNA"/>
</dbReference>
<accession>A0A1Q2KYG4</accession>
<evidence type="ECO:0000256" key="4">
    <source>
        <dbReference type="ARBA" id="ARBA00022723"/>
    </source>
</evidence>
<dbReference type="Pfam" id="PF05425">
    <property type="entry name" value="CopD"/>
    <property type="match status" value="1"/>
</dbReference>
<evidence type="ECO:0000256" key="9">
    <source>
        <dbReference type="SAM" id="Phobius"/>
    </source>
</evidence>
<evidence type="ECO:0000256" key="8">
    <source>
        <dbReference type="ARBA" id="ARBA00023136"/>
    </source>
</evidence>
<evidence type="ECO:0000256" key="2">
    <source>
        <dbReference type="ARBA" id="ARBA00022475"/>
    </source>
</evidence>